<dbReference type="EMBL" id="JAUEDM010000006">
    <property type="protein sequence ID" value="KAK3315179.1"/>
    <property type="molecule type" value="Genomic_DNA"/>
</dbReference>
<sequence>MKGTMDGAAKSVDYVAQSILPDCPHHLSTSLETHFPAPKEFWFTGRSGGLQYMTYLSDADRGILLTRPSYDIVVADNVPAPMPVKVLAKGEVKKKMSIKDYQNRIKSVSPGDVELSTKASTEARTNGATAPKPPKGNTRTDEVKPKEKSSDKKPVQEFRAEKPRVEGNGDSIRSSQQQKQAPEIPNRKRTSETERNPPPQKRPKTDVDNLRVDQSRYLRPETPRNRDRVSERPQKDTRDSLHPLVNELSTSAMDRERDNSSSPRSTIQVNGTKPHLDSGTSTPRKGEGLSKSFVPALLSPLHPSLFEGDHPDEKDRNRRKLAEKMSARPSKPDGLPPAKKAKLKIPALLSPTLPPVIEEELARLKKTPLKGDSSQRSSQTSESPSSARKTKVTVDPVEEVAPPRRPSLVVTLKLKKANAKRAKDLLTLPSKSVKNALKKERAVSVSVDDTPPPARKRPRPADEVVVESVGTKRSKITAEALGGAAKPSGLSTPLKQTATAMSRVTSSQSMVNTPGTTGLTPGTAERIRPATSSFDASAESFGAAAIKAPKLEKQPTYEWFKQRNAEYTKLGVQLKHARDRLYKSGSEDKLGVVLHFEMVLAYMVAFHALNQGRQMERKVCDVAAWESLLPHLVELQTRVSKERSGVLKALALQMHALCLEAITAAYCSLDPASATKQFAKWTQLDRKRPSIWKDAINQCGVVEDKNMRVLIGPWMKVDDGVASALEVMRKWADRYRVSWSPVILQEKAGANGTTSARG</sequence>
<feature type="compositionally biased region" description="Basic and acidic residues" evidence="1">
    <location>
        <begin position="185"/>
        <end position="195"/>
    </location>
</feature>
<feature type="compositionally biased region" description="Low complexity" evidence="1">
    <location>
        <begin position="374"/>
        <end position="386"/>
    </location>
</feature>
<feature type="region of interest" description="Disordered" evidence="1">
    <location>
        <begin position="504"/>
        <end position="523"/>
    </location>
</feature>
<evidence type="ECO:0000256" key="1">
    <source>
        <dbReference type="SAM" id="MobiDB-lite"/>
    </source>
</evidence>
<feature type="compositionally biased region" description="Polar residues" evidence="1">
    <location>
        <begin position="260"/>
        <end position="271"/>
    </location>
</feature>
<feature type="region of interest" description="Disordered" evidence="1">
    <location>
        <begin position="109"/>
        <end position="346"/>
    </location>
</feature>
<feature type="compositionally biased region" description="Basic and acidic residues" evidence="1">
    <location>
        <begin position="138"/>
        <end position="167"/>
    </location>
</feature>
<organism evidence="2 3">
    <name type="scientific">Apodospora peruviana</name>
    <dbReference type="NCBI Taxonomy" id="516989"/>
    <lineage>
        <taxon>Eukaryota</taxon>
        <taxon>Fungi</taxon>
        <taxon>Dikarya</taxon>
        <taxon>Ascomycota</taxon>
        <taxon>Pezizomycotina</taxon>
        <taxon>Sordariomycetes</taxon>
        <taxon>Sordariomycetidae</taxon>
        <taxon>Sordariales</taxon>
        <taxon>Lasiosphaeriaceae</taxon>
        <taxon>Apodospora</taxon>
    </lineage>
</organism>
<keyword evidence="3" id="KW-1185">Reference proteome</keyword>
<feature type="compositionally biased region" description="Polar residues" evidence="1">
    <location>
        <begin position="117"/>
        <end position="128"/>
    </location>
</feature>
<evidence type="ECO:0000313" key="3">
    <source>
        <dbReference type="Proteomes" id="UP001283341"/>
    </source>
</evidence>
<gene>
    <name evidence="2" type="ORF">B0H66DRAFT_536061</name>
</gene>
<feature type="region of interest" description="Disordered" evidence="1">
    <location>
        <begin position="442"/>
        <end position="462"/>
    </location>
</feature>
<protein>
    <submittedName>
        <fullName evidence="2">Uncharacterized protein</fullName>
    </submittedName>
</protein>
<feature type="compositionally biased region" description="Low complexity" evidence="1">
    <location>
        <begin position="513"/>
        <end position="523"/>
    </location>
</feature>
<feature type="compositionally biased region" description="Polar residues" evidence="1">
    <location>
        <begin position="171"/>
        <end position="180"/>
    </location>
</feature>
<feature type="compositionally biased region" description="Basic and acidic residues" evidence="1">
    <location>
        <begin position="307"/>
        <end position="326"/>
    </location>
</feature>
<evidence type="ECO:0000313" key="2">
    <source>
        <dbReference type="EMBL" id="KAK3315179.1"/>
    </source>
</evidence>
<feature type="compositionally biased region" description="Basic and acidic residues" evidence="1">
    <location>
        <begin position="203"/>
        <end position="241"/>
    </location>
</feature>
<reference evidence="2" key="1">
    <citation type="journal article" date="2023" name="Mol. Phylogenet. Evol.">
        <title>Genome-scale phylogeny and comparative genomics of the fungal order Sordariales.</title>
        <authorList>
            <person name="Hensen N."/>
            <person name="Bonometti L."/>
            <person name="Westerberg I."/>
            <person name="Brannstrom I.O."/>
            <person name="Guillou S."/>
            <person name="Cros-Aarteil S."/>
            <person name="Calhoun S."/>
            <person name="Haridas S."/>
            <person name="Kuo A."/>
            <person name="Mondo S."/>
            <person name="Pangilinan J."/>
            <person name="Riley R."/>
            <person name="LaButti K."/>
            <person name="Andreopoulos B."/>
            <person name="Lipzen A."/>
            <person name="Chen C."/>
            <person name="Yan M."/>
            <person name="Daum C."/>
            <person name="Ng V."/>
            <person name="Clum A."/>
            <person name="Steindorff A."/>
            <person name="Ohm R.A."/>
            <person name="Martin F."/>
            <person name="Silar P."/>
            <person name="Natvig D.O."/>
            <person name="Lalanne C."/>
            <person name="Gautier V."/>
            <person name="Ament-Velasquez S.L."/>
            <person name="Kruys A."/>
            <person name="Hutchinson M.I."/>
            <person name="Powell A.J."/>
            <person name="Barry K."/>
            <person name="Miller A.N."/>
            <person name="Grigoriev I.V."/>
            <person name="Debuchy R."/>
            <person name="Gladieux P."/>
            <person name="Hiltunen Thoren M."/>
            <person name="Johannesson H."/>
        </authorList>
    </citation>
    <scope>NUCLEOTIDE SEQUENCE</scope>
    <source>
        <strain evidence="2">CBS 118394</strain>
    </source>
</reference>
<comment type="caution">
    <text evidence="2">The sequence shown here is derived from an EMBL/GenBank/DDBJ whole genome shotgun (WGS) entry which is preliminary data.</text>
</comment>
<dbReference type="AlphaFoldDB" id="A0AAE0HYU9"/>
<dbReference type="Proteomes" id="UP001283341">
    <property type="component" value="Unassembled WGS sequence"/>
</dbReference>
<proteinExistence type="predicted"/>
<reference evidence="2" key="2">
    <citation type="submission" date="2023-06" db="EMBL/GenBank/DDBJ databases">
        <authorList>
            <consortium name="Lawrence Berkeley National Laboratory"/>
            <person name="Haridas S."/>
            <person name="Hensen N."/>
            <person name="Bonometti L."/>
            <person name="Westerberg I."/>
            <person name="Brannstrom I.O."/>
            <person name="Guillou S."/>
            <person name="Cros-Aarteil S."/>
            <person name="Calhoun S."/>
            <person name="Kuo A."/>
            <person name="Mondo S."/>
            <person name="Pangilinan J."/>
            <person name="Riley R."/>
            <person name="Labutti K."/>
            <person name="Andreopoulos B."/>
            <person name="Lipzen A."/>
            <person name="Chen C."/>
            <person name="Yanf M."/>
            <person name="Daum C."/>
            <person name="Ng V."/>
            <person name="Clum A."/>
            <person name="Steindorff A."/>
            <person name="Ohm R."/>
            <person name="Martin F."/>
            <person name="Silar P."/>
            <person name="Natvig D."/>
            <person name="Lalanne C."/>
            <person name="Gautier V."/>
            <person name="Ament-Velasquez S.L."/>
            <person name="Kruys A."/>
            <person name="Hutchinson M.I."/>
            <person name="Powell A.J."/>
            <person name="Barry K."/>
            <person name="Miller A.N."/>
            <person name="Grigoriev I.V."/>
            <person name="Debuchy R."/>
            <person name="Gladieux P."/>
            <person name="Thoren M.H."/>
            <person name="Johannesson H."/>
        </authorList>
    </citation>
    <scope>NUCLEOTIDE SEQUENCE</scope>
    <source>
        <strain evidence="2">CBS 118394</strain>
    </source>
</reference>
<name>A0AAE0HYU9_9PEZI</name>
<feature type="region of interest" description="Disordered" evidence="1">
    <location>
        <begin position="362"/>
        <end position="400"/>
    </location>
</feature>
<accession>A0AAE0HYU9</accession>